<protein>
    <submittedName>
        <fullName evidence="2">Uncharacterized protein</fullName>
    </submittedName>
</protein>
<keyword evidence="4" id="KW-1185">Reference proteome</keyword>
<gene>
    <name evidence="2" type="ORF">C1SCF055_LOCUS35011</name>
</gene>
<name>A0A9P1GD51_9DINO</name>
<sequence length="431" mass="49524">MSSSNCGAIQRHIERQARGRQQRFDKQRDQDEGRIVFFRAQHSDCFDQVLKTYKKNVAGRILEDFHSSGVDEDLEVLKAGWASHFKERPGRPRPQRPLLADLRHCTEELEELEELDDFESGPRSLLAAQGERAKQRLQGLEKLRHLAGKGTGMAESEIALSNQFGGIGAFPDRFSFHPIPKPRAHGPLQHAGKLVRGPKPTRKESKSNEREKKERSLSDSKVDRLRCDRDTRDLWAEWEARWSQEFRRLEEMEKNRQKNDSSDAGASWAEQEEQWYRRVHEKRREANAHHACHRAYSKASEDGNRSSSKTSKPRKANSAKPQPEPTEPPPPPDQSVHAVQTHQAKKFNSFADFSAAWSAFEKRLSDRLSGTRTFWSQIFLGPTVSNQSLEQSPQTQRLRRRRSCGRPFSGGTRTSGHRYLSTLLRQTEQKS</sequence>
<reference evidence="3 4" key="2">
    <citation type="submission" date="2024-05" db="EMBL/GenBank/DDBJ databases">
        <authorList>
            <person name="Chen Y."/>
            <person name="Shah S."/>
            <person name="Dougan E. K."/>
            <person name="Thang M."/>
            <person name="Chan C."/>
        </authorList>
    </citation>
    <scope>NUCLEOTIDE SEQUENCE [LARGE SCALE GENOMIC DNA]</scope>
</reference>
<feature type="region of interest" description="Disordered" evidence="1">
    <location>
        <begin position="286"/>
        <end position="340"/>
    </location>
</feature>
<dbReference type="EMBL" id="CAMXCT030004590">
    <property type="protein sequence ID" value="CAL4796983.1"/>
    <property type="molecule type" value="Genomic_DNA"/>
</dbReference>
<feature type="region of interest" description="Disordered" evidence="1">
    <location>
        <begin position="386"/>
        <end position="431"/>
    </location>
</feature>
<feature type="region of interest" description="Disordered" evidence="1">
    <location>
        <begin position="175"/>
        <end position="223"/>
    </location>
</feature>
<comment type="caution">
    <text evidence="2">The sequence shown here is derived from an EMBL/GenBank/DDBJ whole genome shotgun (WGS) entry which is preliminary data.</text>
</comment>
<accession>A0A9P1GD51</accession>
<feature type="compositionally biased region" description="Pro residues" evidence="1">
    <location>
        <begin position="322"/>
        <end position="333"/>
    </location>
</feature>
<dbReference type="EMBL" id="CAMXCT010004590">
    <property type="protein sequence ID" value="CAI4009671.1"/>
    <property type="molecule type" value="Genomic_DNA"/>
</dbReference>
<dbReference type="Proteomes" id="UP001152797">
    <property type="component" value="Unassembled WGS sequence"/>
</dbReference>
<dbReference type="OrthoDB" id="412109at2759"/>
<dbReference type="AlphaFoldDB" id="A0A9P1GD51"/>
<dbReference type="EMBL" id="CAMXCT020004590">
    <property type="protein sequence ID" value="CAL1163046.1"/>
    <property type="molecule type" value="Genomic_DNA"/>
</dbReference>
<feature type="region of interest" description="Disordered" evidence="1">
    <location>
        <begin position="1"/>
        <end position="29"/>
    </location>
</feature>
<feature type="compositionally biased region" description="Basic and acidic residues" evidence="1">
    <location>
        <begin position="11"/>
        <end position="29"/>
    </location>
</feature>
<evidence type="ECO:0000313" key="4">
    <source>
        <dbReference type="Proteomes" id="UP001152797"/>
    </source>
</evidence>
<reference evidence="2" key="1">
    <citation type="submission" date="2022-10" db="EMBL/GenBank/DDBJ databases">
        <authorList>
            <person name="Chen Y."/>
            <person name="Dougan E. K."/>
            <person name="Chan C."/>
            <person name="Rhodes N."/>
            <person name="Thang M."/>
        </authorList>
    </citation>
    <scope>NUCLEOTIDE SEQUENCE</scope>
</reference>
<proteinExistence type="predicted"/>
<evidence type="ECO:0000256" key="1">
    <source>
        <dbReference type="SAM" id="MobiDB-lite"/>
    </source>
</evidence>
<feature type="compositionally biased region" description="Basic and acidic residues" evidence="1">
    <location>
        <begin position="201"/>
        <end position="223"/>
    </location>
</feature>
<evidence type="ECO:0000313" key="3">
    <source>
        <dbReference type="EMBL" id="CAL4796983.1"/>
    </source>
</evidence>
<organism evidence="2">
    <name type="scientific">Cladocopium goreaui</name>
    <dbReference type="NCBI Taxonomy" id="2562237"/>
    <lineage>
        <taxon>Eukaryota</taxon>
        <taxon>Sar</taxon>
        <taxon>Alveolata</taxon>
        <taxon>Dinophyceae</taxon>
        <taxon>Suessiales</taxon>
        <taxon>Symbiodiniaceae</taxon>
        <taxon>Cladocopium</taxon>
    </lineage>
</organism>
<evidence type="ECO:0000313" key="2">
    <source>
        <dbReference type="EMBL" id="CAI4009671.1"/>
    </source>
</evidence>
<feature type="compositionally biased region" description="Polar residues" evidence="1">
    <location>
        <begin position="386"/>
        <end position="396"/>
    </location>
</feature>